<dbReference type="Proteomes" id="UP000699975">
    <property type="component" value="Unassembled WGS sequence"/>
</dbReference>
<evidence type="ECO:0000256" key="1">
    <source>
        <dbReference type="SAM" id="Phobius"/>
    </source>
</evidence>
<keyword evidence="1" id="KW-0472">Membrane</keyword>
<evidence type="ECO:0000313" key="3">
    <source>
        <dbReference type="Proteomes" id="UP000699975"/>
    </source>
</evidence>
<reference evidence="2 3" key="1">
    <citation type="submission" date="2021-04" db="EMBL/GenBank/DDBJ databases">
        <authorList>
            <person name="Pira H."/>
            <person name="Risdian C."/>
            <person name="Wink J."/>
        </authorList>
    </citation>
    <scope>NUCLEOTIDE SEQUENCE [LARGE SCALE GENOMIC DNA]</scope>
    <source>
        <strain evidence="2 3">WH131</strain>
    </source>
</reference>
<keyword evidence="1" id="KW-1133">Transmembrane helix</keyword>
<dbReference type="InterPro" id="IPR046513">
    <property type="entry name" value="DUF6691"/>
</dbReference>
<feature type="transmembrane region" description="Helical" evidence="1">
    <location>
        <begin position="85"/>
        <end position="112"/>
    </location>
</feature>
<organism evidence="2 3">
    <name type="scientific">Erythrobacter ani</name>
    <dbReference type="NCBI Taxonomy" id="2827235"/>
    <lineage>
        <taxon>Bacteria</taxon>
        <taxon>Pseudomonadati</taxon>
        <taxon>Pseudomonadota</taxon>
        <taxon>Alphaproteobacteria</taxon>
        <taxon>Sphingomonadales</taxon>
        <taxon>Erythrobacteraceae</taxon>
        <taxon>Erythrobacter/Porphyrobacter group</taxon>
        <taxon>Erythrobacter</taxon>
    </lineage>
</organism>
<evidence type="ECO:0000313" key="2">
    <source>
        <dbReference type="EMBL" id="MBV7265479.1"/>
    </source>
</evidence>
<sequence length="145" mass="15471">MRQTVIALATGILFGAGLAVSDMVNPARVLAFLDIFGSWDPALAFVMAGAIIPSAIAYSISNRLRQPLLDGRFFIPENRIIDRKLIAGATIFGAGWGLVGYCPGPAIAGIAFGDWQPIVFSAAMLAGMFLHRFSTDLIETRKSIA</sequence>
<keyword evidence="1" id="KW-0812">Transmembrane</keyword>
<dbReference type="EMBL" id="JAGSPB010000001">
    <property type="protein sequence ID" value="MBV7265479.1"/>
    <property type="molecule type" value="Genomic_DNA"/>
</dbReference>
<keyword evidence="3" id="KW-1185">Reference proteome</keyword>
<feature type="transmembrane region" description="Helical" evidence="1">
    <location>
        <begin position="43"/>
        <end position="64"/>
    </location>
</feature>
<comment type="caution">
    <text evidence="2">The sequence shown here is derived from an EMBL/GenBank/DDBJ whole genome shotgun (WGS) entry which is preliminary data.</text>
</comment>
<dbReference type="RefSeq" id="WP_218315932.1">
    <property type="nucleotide sequence ID" value="NZ_JAGSPB010000001.1"/>
</dbReference>
<dbReference type="Pfam" id="PF20398">
    <property type="entry name" value="DUF6691"/>
    <property type="match status" value="1"/>
</dbReference>
<proteinExistence type="predicted"/>
<feature type="transmembrane region" description="Helical" evidence="1">
    <location>
        <begin position="118"/>
        <end position="134"/>
    </location>
</feature>
<protein>
    <submittedName>
        <fullName evidence="2">YeeE/YedE family protein</fullName>
    </submittedName>
</protein>
<name>A0ABS6SLG1_9SPHN</name>
<accession>A0ABS6SLG1</accession>
<gene>
    <name evidence="2" type="ORF">KCG45_04755</name>
</gene>